<dbReference type="AlphaFoldDB" id="A0A9P8QAP1"/>
<protein>
    <submittedName>
        <fullName evidence="2">Uncharacterized protein</fullName>
    </submittedName>
</protein>
<evidence type="ECO:0000256" key="1">
    <source>
        <dbReference type="SAM" id="MobiDB-lite"/>
    </source>
</evidence>
<reference evidence="2" key="1">
    <citation type="journal article" date="2021" name="Open Biol.">
        <title>Shared evolutionary footprints suggest mitochondrial oxidative damage underlies multiple complex I losses in fungi.</title>
        <authorList>
            <person name="Schikora-Tamarit M.A."/>
            <person name="Marcet-Houben M."/>
            <person name="Nosek J."/>
            <person name="Gabaldon T."/>
        </authorList>
    </citation>
    <scope>NUCLEOTIDE SEQUENCE</scope>
    <source>
        <strain evidence="2">CBS2887</strain>
    </source>
</reference>
<name>A0A9P8QAP1_WICPI</name>
<dbReference type="EMBL" id="JAEUBG010001697">
    <property type="protein sequence ID" value="KAH3685979.1"/>
    <property type="molecule type" value="Genomic_DNA"/>
</dbReference>
<accession>A0A9P8QAP1</accession>
<sequence length="151" mass="15962">MVIRSTPESVSSVPKGRVSNHFGVFGSFLSQHITVKQLSTLNQVDFRGWDEDSPRSGVNLVTKVHNQGNDGTEVVLEEAVGIGLTVAVHWEQGNPELGHQDQNVDHNGKVGTNDTGLGGVTQFGNSKPLNLEGSSESDVGENDTGPSENGG</sequence>
<keyword evidence="3" id="KW-1185">Reference proteome</keyword>
<evidence type="ECO:0000313" key="2">
    <source>
        <dbReference type="EMBL" id="KAH3685979.1"/>
    </source>
</evidence>
<dbReference type="Proteomes" id="UP000774326">
    <property type="component" value="Unassembled WGS sequence"/>
</dbReference>
<evidence type="ECO:0000313" key="3">
    <source>
        <dbReference type="Proteomes" id="UP000774326"/>
    </source>
</evidence>
<gene>
    <name evidence="2" type="ORF">WICPIJ_003046</name>
</gene>
<feature type="compositionally biased region" description="Polar residues" evidence="1">
    <location>
        <begin position="122"/>
        <end position="137"/>
    </location>
</feature>
<comment type="caution">
    <text evidence="2">The sequence shown here is derived from an EMBL/GenBank/DDBJ whole genome shotgun (WGS) entry which is preliminary data.</text>
</comment>
<organism evidence="2 3">
    <name type="scientific">Wickerhamomyces pijperi</name>
    <name type="common">Yeast</name>
    <name type="synonym">Pichia pijperi</name>
    <dbReference type="NCBI Taxonomy" id="599730"/>
    <lineage>
        <taxon>Eukaryota</taxon>
        <taxon>Fungi</taxon>
        <taxon>Dikarya</taxon>
        <taxon>Ascomycota</taxon>
        <taxon>Saccharomycotina</taxon>
        <taxon>Saccharomycetes</taxon>
        <taxon>Phaffomycetales</taxon>
        <taxon>Wickerhamomycetaceae</taxon>
        <taxon>Wickerhamomyces</taxon>
    </lineage>
</organism>
<reference evidence="2" key="2">
    <citation type="submission" date="2021-01" db="EMBL/GenBank/DDBJ databases">
        <authorList>
            <person name="Schikora-Tamarit M.A."/>
        </authorList>
    </citation>
    <scope>NUCLEOTIDE SEQUENCE</scope>
    <source>
        <strain evidence="2">CBS2887</strain>
    </source>
</reference>
<feature type="region of interest" description="Disordered" evidence="1">
    <location>
        <begin position="93"/>
        <end position="151"/>
    </location>
</feature>
<feature type="compositionally biased region" description="Basic and acidic residues" evidence="1">
    <location>
        <begin position="98"/>
        <end position="108"/>
    </location>
</feature>
<proteinExistence type="predicted"/>